<proteinExistence type="predicted"/>
<accession>A0A0A9ASB0</accession>
<reference evidence="1" key="1">
    <citation type="submission" date="2014-09" db="EMBL/GenBank/DDBJ databases">
        <authorList>
            <person name="Magalhaes I.L.F."/>
            <person name="Oliveira U."/>
            <person name="Santos F.R."/>
            <person name="Vidigal T.H.D.A."/>
            <person name="Brescovit A.D."/>
            <person name="Santos A.J."/>
        </authorList>
    </citation>
    <scope>NUCLEOTIDE SEQUENCE</scope>
    <source>
        <tissue evidence="1">Shoot tissue taken approximately 20 cm above the soil surface</tissue>
    </source>
</reference>
<sequence>MDYAFSLVLGV</sequence>
<protein>
    <submittedName>
        <fullName evidence="1">Uncharacterized protein</fullName>
    </submittedName>
</protein>
<name>A0A0A9ASB0_ARUDO</name>
<dbReference type="EMBL" id="GBRH01246085">
    <property type="protein sequence ID" value="JAD51810.1"/>
    <property type="molecule type" value="Transcribed_RNA"/>
</dbReference>
<evidence type="ECO:0000313" key="1">
    <source>
        <dbReference type="EMBL" id="JAD51810.1"/>
    </source>
</evidence>
<organism evidence="1">
    <name type="scientific">Arundo donax</name>
    <name type="common">Giant reed</name>
    <name type="synonym">Donax arundinaceus</name>
    <dbReference type="NCBI Taxonomy" id="35708"/>
    <lineage>
        <taxon>Eukaryota</taxon>
        <taxon>Viridiplantae</taxon>
        <taxon>Streptophyta</taxon>
        <taxon>Embryophyta</taxon>
        <taxon>Tracheophyta</taxon>
        <taxon>Spermatophyta</taxon>
        <taxon>Magnoliopsida</taxon>
        <taxon>Liliopsida</taxon>
        <taxon>Poales</taxon>
        <taxon>Poaceae</taxon>
        <taxon>PACMAD clade</taxon>
        <taxon>Arundinoideae</taxon>
        <taxon>Arundineae</taxon>
        <taxon>Arundo</taxon>
    </lineage>
</organism>
<reference evidence="1" key="2">
    <citation type="journal article" date="2015" name="Data Brief">
        <title>Shoot transcriptome of the giant reed, Arundo donax.</title>
        <authorList>
            <person name="Barrero R.A."/>
            <person name="Guerrero F.D."/>
            <person name="Moolhuijzen P."/>
            <person name="Goolsby J.A."/>
            <person name="Tidwell J."/>
            <person name="Bellgard S.E."/>
            <person name="Bellgard M.I."/>
        </authorList>
    </citation>
    <scope>NUCLEOTIDE SEQUENCE</scope>
    <source>
        <tissue evidence="1">Shoot tissue taken approximately 20 cm above the soil surface</tissue>
    </source>
</reference>